<organism evidence="1 2">
    <name type="scientific">Jimgerdemannia flammicorona</name>
    <dbReference type="NCBI Taxonomy" id="994334"/>
    <lineage>
        <taxon>Eukaryota</taxon>
        <taxon>Fungi</taxon>
        <taxon>Fungi incertae sedis</taxon>
        <taxon>Mucoromycota</taxon>
        <taxon>Mucoromycotina</taxon>
        <taxon>Endogonomycetes</taxon>
        <taxon>Endogonales</taxon>
        <taxon>Endogonaceae</taxon>
        <taxon>Jimgerdemannia</taxon>
    </lineage>
</organism>
<accession>A0A433DBG7</accession>
<sequence length="156" mass="17567">MKLLQHYSNTMGQGGGTKFGTVYPLGPHILYLHFQNVQHQTVRIRPLTDLPNPSWMTAETRGPRRGRSRGRRRRRSASSTLRRSTGGDDQHHGGQKDTARNVIETGKFVVNLISEWFIECIDFVFLAIRFISSNEIITRAANYTAVEAPPSSTCPV</sequence>
<dbReference type="InterPro" id="IPR012349">
    <property type="entry name" value="Split_barrel_FMN-bd"/>
</dbReference>
<evidence type="ECO:0000313" key="1">
    <source>
        <dbReference type="EMBL" id="RUP48188.1"/>
    </source>
</evidence>
<gene>
    <name evidence="1" type="ORF">BC936DRAFT_144852</name>
</gene>
<reference evidence="1 2" key="1">
    <citation type="journal article" date="2018" name="New Phytol.">
        <title>Phylogenomics of Endogonaceae and evolution of mycorrhizas within Mucoromycota.</title>
        <authorList>
            <person name="Chang Y."/>
            <person name="Desiro A."/>
            <person name="Na H."/>
            <person name="Sandor L."/>
            <person name="Lipzen A."/>
            <person name="Clum A."/>
            <person name="Barry K."/>
            <person name="Grigoriev I.V."/>
            <person name="Martin F.M."/>
            <person name="Stajich J.E."/>
            <person name="Smith M.E."/>
            <person name="Bonito G."/>
            <person name="Spatafora J.W."/>
        </authorList>
    </citation>
    <scope>NUCLEOTIDE SEQUENCE [LARGE SCALE GENOMIC DNA]</scope>
    <source>
        <strain evidence="1 2">GMNB39</strain>
    </source>
</reference>
<name>A0A433DBG7_9FUNG</name>
<dbReference type="AlphaFoldDB" id="A0A433DBG7"/>
<evidence type="ECO:0000313" key="2">
    <source>
        <dbReference type="Proteomes" id="UP000268093"/>
    </source>
</evidence>
<protein>
    <submittedName>
        <fullName evidence="1">Uncharacterized protein</fullName>
    </submittedName>
</protein>
<proteinExistence type="predicted"/>
<keyword evidence="2" id="KW-1185">Reference proteome</keyword>
<dbReference type="EMBL" id="RBNI01003611">
    <property type="protein sequence ID" value="RUP48188.1"/>
    <property type="molecule type" value="Genomic_DNA"/>
</dbReference>
<comment type="caution">
    <text evidence="1">The sequence shown here is derived from an EMBL/GenBank/DDBJ whole genome shotgun (WGS) entry which is preliminary data.</text>
</comment>
<dbReference type="Gene3D" id="2.30.110.10">
    <property type="entry name" value="Electron Transport, Fmn-binding Protein, Chain A"/>
    <property type="match status" value="1"/>
</dbReference>
<dbReference type="Proteomes" id="UP000268093">
    <property type="component" value="Unassembled WGS sequence"/>
</dbReference>
<dbReference type="OrthoDB" id="10250990at2759"/>